<protein>
    <submittedName>
        <fullName evidence="2">Proline-rich receptor-like protein kinase PERK2</fullName>
    </submittedName>
</protein>
<feature type="compositionally biased region" description="Low complexity" evidence="1">
    <location>
        <begin position="80"/>
        <end position="93"/>
    </location>
</feature>
<accession>A0AAX6E2U3</accession>
<evidence type="ECO:0000313" key="2">
    <source>
        <dbReference type="EMBL" id="KAJ6798301.1"/>
    </source>
</evidence>
<dbReference type="GO" id="GO:0016301">
    <property type="term" value="F:kinase activity"/>
    <property type="evidence" value="ECO:0007669"/>
    <property type="project" value="UniProtKB-KW"/>
</dbReference>
<dbReference type="Proteomes" id="UP001140949">
    <property type="component" value="Unassembled WGS sequence"/>
</dbReference>
<gene>
    <name evidence="2" type="ORF">M6B38_213125</name>
</gene>
<sequence>MRFPDDVARTLVSAIFSAEVGSRRLGPAPAAPLPILSQRRHYLPSARFLRASPRWNRRSYASRGQPGDDDAVPRPPQPGSTVRSTPPRTAPRPSGDELSAGDESRATER</sequence>
<dbReference type="AlphaFoldDB" id="A0AAX6E2U3"/>
<feature type="region of interest" description="Disordered" evidence="1">
    <location>
        <begin position="53"/>
        <end position="109"/>
    </location>
</feature>
<proteinExistence type="predicted"/>
<keyword evidence="2" id="KW-0675">Receptor</keyword>
<reference evidence="2" key="2">
    <citation type="submission" date="2023-04" db="EMBL/GenBank/DDBJ databases">
        <authorList>
            <person name="Bruccoleri R.E."/>
            <person name="Oakeley E.J."/>
            <person name="Faust A.-M."/>
            <person name="Dessus-Babus S."/>
            <person name="Altorfer M."/>
            <person name="Burckhardt D."/>
            <person name="Oertli M."/>
            <person name="Naumann U."/>
            <person name="Petersen F."/>
            <person name="Wong J."/>
        </authorList>
    </citation>
    <scope>NUCLEOTIDE SEQUENCE</scope>
    <source>
        <strain evidence="2">GSM-AAB239-AS_SAM_17_03QT</strain>
        <tissue evidence="2">Leaf</tissue>
    </source>
</reference>
<evidence type="ECO:0000256" key="1">
    <source>
        <dbReference type="SAM" id="MobiDB-lite"/>
    </source>
</evidence>
<keyword evidence="2" id="KW-0418">Kinase</keyword>
<reference evidence="2" key="1">
    <citation type="journal article" date="2023" name="GigaByte">
        <title>Genome assembly of the bearded iris, Iris pallida Lam.</title>
        <authorList>
            <person name="Bruccoleri R.E."/>
            <person name="Oakeley E.J."/>
            <person name="Faust A.M.E."/>
            <person name="Altorfer M."/>
            <person name="Dessus-Babus S."/>
            <person name="Burckhardt D."/>
            <person name="Oertli M."/>
            <person name="Naumann U."/>
            <person name="Petersen F."/>
            <person name="Wong J."/>
        </authorList>
    </citation>
    <scope>NUCLEOTIDE SEQUENCE</scope>
    <source>
        <strain evidence="2">GSM-AAB239-AS_SAM_17_03QT</strain>
    </source>
</reference>
<dbReference type="EMBL" id="JANAVB010040317">
    <property type="protein sequence ID" value="KAJ6798301.1"/>
    <property type="molecule type" value="Genomic_DNA"/>
</dbReference>
<name>A0AAX6E2U3_IRIPA</name>
<keyword evidence="3" id="KW-1185">Reference proteome</keyword>
<organism evidence="2 3">
    <name type="scientific">Iris pallida</name>
    <name type="common">Sweet iris</name>
    <dbReference type="NCBI Taxonomy" id="29817"/>
    <lineage>
        <taxon>Eukaryota</taxon>
        <taxon>Viridiplantae</taxon>
        <taxon>Streptophyta</taxon>
        <taxon>Embryophyta</taxon>
        <taxon>Tracheophyta</taxon>
        <taxon>Spermatophyta</taxon>
        <taxon>Magnoliopsida</taxon>
        <taxon>Liliopsida</taxon>
        <taxon>Asparagales</taxon>
        <taxon>Iridaceae</taxon>
        <taxon>Iridoideae</taxon>
        <taxon>Irideae</taxon>
        <taxon>Iris</taxon>
    </lineage>
</organism>
<evidence type="ECO:0000313" key="3">
    <source>
        <dbReference type="Proteomes" id="UP001140949"/>
    </source>
</evidence>
<comment type="caution">
    <text evidence="2">The sequence shown here is derived from an EMBL/GenBank/DDBJ whole genome shotgun (WGS) entry which is preliminary data.</text>
</comment>
<keyword evidence="2" id="KW-0808">Transferase</keyword>